<dbReference type="GO" id="GO:0030288">
    <property type="term" value="C:outer membrane-bounded periplasmic space"/>
    <property type="evidence" value="ECO:0007669"/>
    <property type="project" value="TreeGrafter"/>
</dbReference>
<protein>
    <submittedName>
        <fullName evidence="3">GH73</fullName>
        <ecNumber evidence="3">3.5.1.28</ecNumber>
    </submittedName>
</protein>
<dbReference type="InterPro" id="IPR002901">
    <property type="entry name" value="MGlyc_endo_b_GlcNAc-like_dom"/>
</dbReference>
<evidence type="ECO:0000313" key="3">
    <source>
        <dbReference type="EMBL" id="CAA9344934.1"/>
    </source>
</evidence>
<dbReference type="CDD" id="cd02696">
    <property type="entry name" value="MurNAc-LAA"/>
    <property type="match status" value="1"/>
</dbReference>
<gene>
    <name evidence="3" type="ORF">AVDCRST_MAG94-2480</name>
</gene>
<dbReference type="InterPro" id="IPR050695">
    <property type="entry name" value="N-acetylmuramoyl_amidase_3"/>
</dbReference>
<dbReference type="GO" id="GO:0009253">
    <property type="term" value="P:peptidoglycan catabolic process"/>
    <property type="evidence" value="ECO:0007669"/>
    <property type="project" value="InterPro"/>
</dbReference>
<dbReference type="GO" id="GO:0004040">
    <property type="term" value="F:amidase activity"/>
    <property type="evidence" value="ECO:0007669"/>
    <property type="project" value="InterPro"/>
</dbReference>
<feature type="domain" description="MurNAc-LAA" evidence="2">
    <location>
        <begin position="68"/>
        <end position="181"/>
    </location>
</feature>
<proteinExistence type="predicted"/>
<dbReference type="EMBL" id="CADCTY010000870">
    <property type="protein sequence ID" value="CAA9344934.1"/>
    <property type="molecule type" value="Genomic_DNA"/>
</dbReference>
<name>A0A6J4LZD4_9CYAN</name>
<reference evidence="3" key="1">
    <citation type="submission" date="2020-02" db="EMBL/GenBank/DDBJ databases">
        <authorList>
            <person name="Meier V. D."/>
        </authorList>
    </citation>
    <scope>NUCLEOTIDE SEQUENCE</scope>
    <source>
        <strain evidence="3">AVDCRST_MAG94</strain>
    </source>
</reference>
<dbReference type="EC" id="3.5.1.28" evidence="3"/>
<dbReference type="SUPFAM" id="SSF53187">
    <property type="entry name" value="Zn-dependent exopeptidases"/>
    <property type="match status" value="1"/>
</dbReference>
<organism evidence="3">
    <name type="scientific">uncultured Leptolyngbya sp</name>
    <dbReference type="NCBI Taxonomy" id="332963"/>
    <lineage>
        <taxon>Bacteria</taxon>
        <taxon>Bacillati</taxon>
        <taxon>Cyanobacteriota</taxon>
        <taxon>Cyanophyceae</taxon>
        <taxon>Leptolyngbyales</taxon>
        <taxon>Leptolyngbyaceae</taxon>
        <taxon>Leptolyngbya group</taxon>
        <taxon>Leptolyngbya</taxon>
        <taxon>environmental samples</taxon>
    </lineage>
</organism>
<dbReference type="SMART" id="SM00646">
    <property type="entry name" value="Ami_3"/>
    <property type="match status" value="1"/>
</dbReference>
<evidence type="ECO:0000259" key="2">
    <source>
        <dbReference type="SMART" id="SM00646"/>
    </source>
</evidence>
<evidence type="ECO:0000256" key="1">
    <source>
        <dbReference type="ARBA" id="ARBA00022801"/>
    </source>
</evidence>
<dbReference type="PANTHER" id="PTHR30404:SF0">
    <property type="entry name" value="N-ACETYLMURAMOYL-L-ALANINE AMIDASE AMIC"/>
    <property type="match status" value="1"/>
</dbReference>
<dbReference type="Gene3D" id="1.10.530.10">
    <property type="match status" value="1"/>
</dbReference>
<dbReference type="AlphaFoldDB" id="A0A6J4LZD4"/>
<accession>A0A6J4LZD4</accession>
<dbReference type="PANTHER" id="PTHR30404">
    <property type="entry name" value="N-ACETYLMURAMOYL-L-ALANINE AMIDASE"/>
    <property type="match status" value="1"/>
</dbReference>
<dbReference type="GO" id="GO:0008745">
    <property type="term" value="F:N-acetylmuramoyl-L-alanine amidase activity"/>
    <property type="evidence" value="ECO:0007669"/>
    <property type="project" value="UniProtKB-EC"/>
</dbReference>
<dbReference type="Pfam" id="PF01832">
    <property type="entry name" value="Glucosaminidase"/>
    <property type="match status" value="1"/>
</dbReference>
<keyword evidence="1 3" id="KW-0378">Hydrolase</keyword>
<sequence length="454" mass="49246">MGRIFISAAHGGQESGVTDPGAVIAGTTESREMILTRDLVVTELRSRSFEILSVPDDLSARQTLDWINGRSRSGDIALEIHTDAFSNPSVRGSAVFYIANNAQRKAQAETLLLALLRRVPQLPNRGARPDTATGLGSLAFCRQLVVPALLMEVAVLSNPDDRFIIQNQRRNVALGLADGLASWSRSVSPPTSTPNPTPSPGTYPPCNININGQTYGEQGIIVSGNAYVPIDLVDRLGVDVSTDPNVRRITYRNIVYVRAVDLRDRHVSIAWDSTNRTIFLKSASRICSGQFDKIAGQGNTSEVQLLMFLKANNEAALTRYPEIAKLYREEGSIEGINYDVAFAQMCLETDFLRFSGTVRPEQNNFGGLGSAGGDSQGASFPSARIGVRAQIQHLKAYANAEPLVQAVVDPRFNFVARGVAPLVGLLSGRWAADPKYGDKLLAVLKRLYESAGLM</sequence>
<dbReference type="Pfam" id="PF01520">
    <property type="entry name" value="Amidase_3"/>
    <property type="match status" value="1"/>
</dbReference>
<dbReference type="InterPro" id="IPR002508">
    <property type="entry name" value="MurNAc-LAA_cat"/>
</dbReference>
<dbReference type="Gene3D" id="3.40.630.40">
    <property type="entry name" value="Zn-dependent exopeptidases"/>
    <property type="match status" value="1"/>
</dbReference>